<evidence type="ECO:0008006" key="3">
    <source>
        <dbReference type="Google" id="ProtNLM"/>
    </source>
</evidence>
<name>A0A212T6M8_9BACT</name>
<dbReference type="InterPro" id="IPR005560">
    <property type="entry name" value="Csp_YhjQ"/>
</dbReference>
<dbReference type="RefSeq" id="WP_088841809.1">
    <property type="nucleotide sequence ID" value="NZ_FYEW01000001.1"/>
</dbReference>
<dbReference type="PANTHER" id="PTHR37310:SF1">
    <property type="entry name" value="CYTOPLASMIC PROTEIN"/>
    <property type="match status" value="1"/>
</dbReference>
<dbReference type="AlphaFoldDB" id="A0A212T6M8"/>
<keyword evidence="2" id="KW-1185">Reference proteome</keyword>
<dbReference type="CDD" id="cd08026">
    <property type="entry name" value="DUF326"/>
    <property type="match status" value="1"/>
</dbReference>
<dbReference type="Gene3D" id="1.20.1270.360">
    <property type="match status" value="1"/>
</dbReference>
<evidence type="ECO:0000313" key="2">
    <source>
        <dbReference type="Proteomes" id="UP000198131"/>
    </source>
</evidence>
<dbReference type="Pfam" id="PF03860">
    <property type="entry name" value="Csp"/>
    <property type="match status" value="1"/>
</dbReference>
<proteinExistence type="predicted"/>
<dbReference type="EMBL" id="FYEW01000001">
    <property type="protein sequence ID" value="SNC61444.1"/>
    <property type="molecule type" value="Genomic_DNA"/>
</dbReference>
<reference evidence="2" key="1">
    <citation type="submission" date="2017-06" db="EMBL/GenBank/DDBJ databases">
        <authorList>
            <person name="Varghese N."/>
            <person name="Submissions S."/>
        </authorList>
    </citation>
    <scope>NUCLEOTIDE SEQUENCE [LARGE SCALE GENOMIC DNA]</scope>
    <source>
        <strain evidence="2">DSM 11116</strain>
    </source>
</reference>
<evidence type="ECO:0000313" key="1">
    <source>
        <dbReference type="EMBL" id="SNC61444.1"/>
    </source>
</evidence>
<protein>
    <recommendedName>
        <fullName evidence="3">Four-helix bundle copper-binding protein</fullName>
    </recommendedName>
</protein>
<dbReference type="InterPro" id="IPR044543">
    <property type="entry name" value="YHJQ-like"/>
</dbReference>
<dbReference type="PANTHER" id="PTHR37310">
    <property type="entry name" value="CYTOPLASMIC PROTEIN-RELATED"/>
    <property type="match status" value="1"/>
</dbReference>
<dbReference type="Proteomes" id="UP000198131">
    <property type="component" value="Unassembled WGS sequence"/>
</dbReference>
<sequence>MTNSPASATQNQTVLDALNRCVAACENCISGCLGEEHVGMMANCIRLDRDCADVCALVARLVARGSEHAKHLMKECVEVCTKCANECAKHNDTHCQQCAAACKACAEACRQYLG</sequence>
<organism evidence="1 2">
    <name type="scientific">Hymenobacter gelipurpurascens</name>
    <dbReference type="NCBI Taxonomy" id="89968"/>
    <lineage>
        <taxon>Bacteria</taxon>
        <taxon>Pseudomonadati</taxon>
        <taxon>Bacteroidota</taxon>
        <taxon>Cytophagia</taxon>
        <taxon>Cytophagales</taxon>
        <taxon>Hymenobacteraceae</taxon>
        <taxon>Hymenobacter</taxon>
    </lineage>
</organism>
<accession>A0A212T6M8</accession>
<gene>
    <name evidence="1" type="ORF">SAMN06265337_0470</name>
</gene>
<dbReference type="OrthoDB" id="5396211at2"/>